<evidence type="ECO:0000313" key="2">
    <source>
        <dbReference type="EMBL" id="GLC63118.1"/>
    </source>
</evidence>
<protein>
    <submittedName>
        <fullName evidence="2">Uncharacterized protein</fullName>
    </submittedName>
</protein>
<feature type="region of interest" description="Disordered" evidence="1">
    <location>
        <begin position="1"/>
        <end position="34"/>
    </location>
</feature>
<evidence type="ECO:0000313" key="3">
    <source>
        <dbReference type="Proteomes" id="UP001165080"/>
    </source>
</evidence>
<evidence type="ECO:0000256" key="1">
    <source>
        <dbReference type="SAM" id="MobiDB-lite"/>
    </source>
</evidence>
<organism evidence="2 3">
    <name type="scientific">Pleodorina starrii</name>
    <dbReference type="NCBI Taxonomy" id="330485"/>
    <lineage>
        <taxon>Eukaryota</taxon>
        <taxon>Viridiplantae</taxon>
        <taxon>Chlorophyta</taxon>
        <taxon>core chlorophytes</taxon>
        <taxon>Chlorophyceae</taxon>
        <taxon>CS clade</taxon>
        <taxon>Chlamydomonadales</taxon>
        <taxon>Volvocaceae</taxon>
        <taxon>Pleodorina</taxon>
    </lineage>
</organism>
<feature type="region of interest" description="Disordered" evidence="1">
    <location>
        <begin position="101"/>
        <end position="123"/>
    </location>
</feature>
<proteinExistence type="predicted"/>
<dbReference type="AlphaFoldDB" id="A0A9W6FBA3"/>
<keyword evidence="3" id="KW-1185">Reference proteome</keyword>
<comment type="caution">
    <text evidence="2">The sequence shown here is derived from an EMBL/GenBank/DDBJ whole genome shotgun (WGS) entry which is preliminary data.</text>
</comment>
<sequence length="165" mass="17849">MQSCSGAPAAYSPSRLSNRPTDRPTRPTQGSPSRCRCPQAQIIVALLVPSRQNGCEVIGGHARMEMEMAAVTCPWGWGRHWWPATTIGGLTALRRALPSRPAGPLGGPHSRAHKRPSRGWVRSGLQPPPWDGHCCIFKTERVSLTALLFAAAGRRGALFVRPVKA</sequence>
<dbReference type="EMBL" id="BRXU01000087">
    <property type="protein sequence ID" value="GLC63118.1"/>
    <property type="molecule type" value="Genomic_DNA"/>
</dbReference>
<dbReference type="Proteomes" id="UP001165080">
    <property type="component" value="Unassembled WGS sequence"/>
</dbReference>
<name>A0A9W6FBA3_9CHLO</name>
<accession>A0A9W6FBA3</accession>
<reference evidence="2 3" key="1">
    <citation type="journal article" date="2023" name="Commun. Biol.">
        <title>Reorganization of the ancestral sex-determining regions during the evolution of trioecy in Pleodorina starrii.</title>
        <authorList>
            <person name="Takahashi K."/>
            <person name="Suzuki S."/>
            <person name="Kawai-Toyooka H."/>
            <person name="Yamamoto K."/>
            <person name="Hamaji T."/>
            <person name="Ootsuki R."/>
            <person name="Yamaguchi H."/>
            <person name="Kawachi M."/>
            <person name="Higashiyama T."/>
            <person name="Nozaki H."/>
        </authorList>
    </citation>
    <scope>NUCLEOTIDE SEQUENCE [LARGE SCALE GENOMIC DNA]</scope>
    <source>
        <strain evidence="2 3">NIES-4479</strain>
    </source>
</reference>
<gene>
    <name evidence="2" type="primary">PLESTBF000960</name>
    <name evidence="2" type="ORF">PLESTB_001982600</name>
</gene>